<dbReference type="Gene3D" id="3.30.2310.20">
    <property type="entry name" value="RelE-like"/>
    <property type="match status" value="1"/>
</dbReference>
<organism evidence="2 3">
    <name type="scientific">Duganella aceris</name>
    <dbReference type="NCBI Taxonomy" id="2703883"/>
    <lineage>
        <taxon>Bacteria</taxon>
        <taxon>Pseudomonadati</taxon>
        <taxon>Pseudomonadota</taxon>
        <taxon>Betaproteobacteria</taxon>
        <taxon>Burkholderiales</taxon>
        <taxon>Oxalobacteraceae</taxon>
        <taxon>Telluria group</taxon>
        <taxon>Duganella</taxon>
    </lineage>
</organism>
<dbReference type="InterPro" id="IPR007712">
    <property type="entry name" value="RelE/ParE_toxin"/>
</dbReference>
<accession>A0ABX0FMT7</accession>
<proteinExistence type="predicted"/>
<dbReference type="InterPro" id="IPR035093">
    <property type="entry name" value="RelE/ParE_toxin_dom_sf"/>
</dbReference>
<gene>
    <name evidence="2" type="ORF">GW587_16230</name>
</gene>
<dbReference type="RefSeq" id="WP_166105083.1">
    <property type="nucleotide sequence ID" value="NZ_JAADJT010000007.1"/>
</dbReference>
<keyword evidence="1" id="KW-1277">Toxin-antitoxin system</keyword>
<protein>
    <submittedName>
        <fullName evidence="2">Type II toxin-antitoxin system RelE/ParE family toxin</fullName>
    </submittedName>
</protein>
<dbReference type="EMBL" id="JAADJT010000007">
    <property type="protein sequence ID" value="NGZ85793.1"/>
    <property type="molecule type" value="Genomic_DNA"/>
</dbReference>
<dbReference type="Proteomes" id="UP000666369">
    <property type="component" value="Unassembled WGS sequence"/>
</dbReference>
<keyword evidence="3" id="KW-1185">Reference proteome</keyword>
<dbReference type="Pfam" id="PF05016">
    <property type="entry name" value="ParE_toxin"/>
    <property type="match status" value="1"/>
</dbReference>
<comment type="caution">
    <text evidence="2">The sequence shown here is derived from an EMBL/GenBank/DDBJ whole genome shotgun (WGS) entry which is preliminary data.</text>
</comment>
<evidence type="ECO:0000313" key="2">
    <source>
        <dbReference type="EMBL" id="NGZ85793.1"/>
    </source>
</evidence>
<reference evidence="3" key="1">
    <citation type="submission" date="2023-07" db="EMBL/GenBank/DDBJ databases">
        <title>Duganella aceri sp. nov., isolated from tree sap.</title>
        <authorList>
            <person name="Kim I.S."/>
        </authorList>
    </citation>
    <scope>NUCLEOTIDE SEQUENCE [LARGE SCALE GENOMIC DNA]</scope>
    <source>
        <strain evidence="3">SAP-35</strain>
    </source>
</reference>
<name>A0ABX0FMT7_9BURK</name>
<evidence type="ECO:0000256" key="1">
    <source>
        <dbReference type="ARBA" id="ARBA00022649"/>
    </source>
</evidence>
<sequence>MKPVVRTMSYLADLDDIERFIARNNPQAAASLCLHVDDQVEQLGDPYFPRRRGRVSGTFELVAHKNYVVIFLESATEITALNIIHTRKRYP</sequence>
<evidence type="ECO:0000313" key="3">
    <source>
        <dbReference type="Proteomes" id="UP000666369"/>
    </source>
</evidence>